<dbReference type="GO" id="GO:0005737">
    <property type="term" value="C:cytoplasm"/>
    <property type="evidence" value="ECO:0007669"/>
    <property type="project" value="TreeGrafter"/>
</dbReference>
<dbReference type="PROSITE" id="PS51194">
    <property type="entry name" value="HELICASE_CTER"/>
    <property type="match status" value="1"/>
</dbReference>
<keyword evidence="4" id="KW-0067">ATP-binding</keyword>
<dbReference type="PANTHER" id="PTHR14074:SF16">
    <property type="entry name" value="ANTIVIRAL INNATE IMMUNE RESPONSE RECEPTOR RIG-I"/>
    <property type="match status" value="1"/>
</dbReference>
<reference evidence="10" key="1">
    <citation type="submission" date="2020-09" db="EMBL/GenBank/DDBJ databases">
        <authorList>
            <person name="Kikuchi T."/>
        </authorList>
    </citation>
    <scope>NUCLEOTIDE SEQUENCE</scope>
    <source>
        <strain evidence="10">SH1</strain>
    </source>
</reference>
<evidence type="ECO:0000256" key="2">
    <source>
        <dbReference type="ARBA" id="ARBA00022588"/>
    </source>
</evidence>
<accession>A0A811JV76</accession>
<evidence type="ECO:0000256" key="4">
    <source>
        <dbReference type="ARBA" id="ARBA00022840"/>
    </source>
</evidence>
<comment type="caution">
    <text evidence="10">The sequence shown here is derived from an EMBL/GenBank/DDBJ whole genome shotgun (WGS) entry which is preliminary data.</text>
</comment>
<dbReference type="EMBL" id="CAJFCW020000001">
    <property type="protein sequence ID" value="CAG9085205.1"/>
    <property type="molecule type" value="Genomic_DNA"/>
</dbReference>
<keyword evidence="11" id="KW-1185">Reference proteome</keyword>
<evidence type="ECO:0000313" key="11">
    <source>
        <dbReference type="Proteomes" id="UP000614601"/>
    </source>
</evidence>
<dbReference type="InterPro" id="IPR014001">
    <property type="entry name" value="Helicase_ATP-bd"/>
</dbReference>
<dbReference type="InterPro" id="IPR027417">
    <property type="entry name" value="P-loop_NTPase"/>
</dbReference>
<evidence type="ECO:0000256" key="5">
    <source>
        <dbReference type="ARBA" id="ARBA00022859"/>
    </source>
</evidence>
<evidence type="ECO:0000256" key="1">
    <source>
        <dbReference type="ARBA" id="ARBA00006866"/>
    </source>
</evidence>
<dbReference type="GO" id="GO:0005524">
    <property type="term" value="F:ATP binding"/>
    <property type="evidence" value="ECO:0007669"/>
    <property type="project" value="UniProtKB-KW"/>
</dbReference>
<evidence type="ECO:0000259" key="7">
    <source>
        <dbReference type="PROSITE" id="PS51192"/>
    </source>
</evidence>
<dbReference type="PROSITE" id="PS51192">
    <property type="entry name" value="HELICASE_ATP_BIND_1"/>
    <property type="match status" value="1"/>
</dbReference>
<keyword evidence="3" id="KW-0547">Nucleotide-binding</keyword>
<feature type="domain" description="Helicase C-terminal" evidence="8">
    <location>
        <begin position="299"/>
        <end position="459"/>
    </location>
</feature>
<dbReference type="Proteomes" id="UP000614601">
    <property type="component" value="Unassembled WGS sequence"/>
</dbReference>
<dbReference type="GO" id="GO:0003676">
    <property type="term" value="F:nucleic acid binding"/>
    <property type="evidence" value="ECO:0007669"/>
    <property type="project" value="InterPro"/>
</dbReference>
<name>A0A811JV76_9BILA</name>
<organism evidence="10 11">
    <name type="scientific">Bursaphelenchus okinawaensis</name>
    <dbReference type="NCBI Taxonomy" id="465554"/>
    <lineage>
        <taxon>Eukaryota</taxon>
        <taxon>Metazoa</taxon>
        <taxon>Ecdysozoa</taxon>
        <taxon>Nematoda</taxon>
        <taxon>Chromadorea</taxon>
        <taxon>Rhabditida</taxon>
        <taxon>Tylenchina</taxon>
        <taxon>Tylenchomorpha</taxon>
        <taxon>Aphelenchoidea</taxon>
        <taxon>Aphelenchoididae</taxon>
        <taxon>Bursaphelenchus</taxon>
    </lineage>
</organism>
<dbReference type="OrthoDB" id="416741at2759"/>
<dbReference type="Pfam" id="PF11648">
    <property type="entry name" value="RIG-I_C-RD"/>
    <property type="match status" value="1"/>
</dbReference>
<dbReference type="GO" id="GO:0003724">
    <property type="term" value="F:RNA helicase activity"/>
    <property type="evidence" value="ECO:0007669"/>
    <property type="project" value="UniProtKB-EC"/>
</dbReference>
<evidence type="ECO:0000259" key="8">
    <source>
        <dbReference type="PROSITE" id="PS51194"/>
    </source>
</evidence>
<sequence length="675" mass="77212">MPINLRPYQAELAEGAVNGQNTLICAPTNSGKTLTAVYICRQRWYSALRNGAKFKAVLFVPTRVLVEQQCKYFKKFMKQLKVISICGDDTTSQPQRQNILNNDVIVMTPMVLLNILNQQSENVNDQVTINMFTLLIFDECHHVNEKHPYNEIMNFYHDRKSFGSSAGLPQVIGLTASIGAKDAKDVNDTRDYCSKICANLDARRINRVRKNLDALAKHSPLVMDEIKLCENMDIGCIHTLQVEATAVLEDIINYLKELLKESEITSLKRQIKNINVYSSICALQRTVGLTHMDDYKRQKANDMIEWIKIVNNGLCVARILDKFTAVEDIKKAYEALKHRTGYSNQHYTKTKYLTGYASAEEAGLNKAKQNEVVRQFRVGEIKIMCCTSVADEGLDIPECNVVIKYNDTTNEVAHVQRKGRGRAENARSILIAENDTVRRMEESNQLRVTLMKMALDEIDNNRILFEEKVENYISLNNEERRKRRIAAADESRAYRNRRNDYVIACKNCNAFIIHSTKLFKEKSFYVAADEAIWDRVDTSEYVKIDRLESAEPTVGKIKCKNQTPHGKCGHVLGSVVVCKPNKTFLPILSCSELVFVEVSLNYNRTVTPSGQREQKKKWVKVEESLFKPRELTSYERAVMAKVRPKLEFSNELSQVMRSWSETSISSDFEVIDRVM</sequence>
<proteinExistence type="inferred from homology"/>
<feature type="domain" description="RLR CTR" evidence="9">
    <location>
        <begin position="491"/>
        <end position="635"/>
    </location>
</feature>
<evidence type="ECO:0000313" key="10">
    <source>
        <dbReference type="EMBL" id="CAD5207328.1"/>
    </source>
</evidence>
<keyword evidence="2" id="KW-0399">Innate immunity</keyword>
<gene>
    <name evidence="10" type="ORF">BOKJ2_LOCUS2012</name>
</gene>
<evidence type="ECO:0000256" key="3">
    <source>
        <dbReference type="ARBA" id="ARBA00022741"/>
    </source>
</evidence>
<comment type="similarity">
    <text evidence="1">Belongs to the helicase family. RLR subfamily.</text>
</comment>
<dbReference type="Gene3D" id="3.40.50.300">
    <property type="entry name" value="P-loop containing nucleotide triphosphate hydrolases"/>
    <property type="match status" value="2"/>
</dbReference>
<dbReference type="GO" id="GO:0045087">
    <property type="term" value="P:innate immune response"/>
    <property type="evidence" value="ECO:0007669"/>
    <property type="project" value="UniProtKB-KW"/>
</dbReference>
<evidence type="ECO:0000259" key="9">
    <source>
        <dbReference type="PROSITE" id="PS51789"/>
    </source>
</evidence>
<dbReference type="PROSITE" id="PS51789">
    <property type="entry name" value="RLR_CTR"/>
    <property type="match status" value="1"/>
</dbReference>
<dbReference type="AlphaFoldDB" id="A0A811JV76"/>
<dbReference type="Gene3D" id="2.170.150.30">
    <property type="entry name" value="RIG-I-like receptor, C-terminal regulatory domain"/>
    <property type="match status" value="1"/>
</dbReference>
<dbReference type="InterPro" id="IPR038557">
    <property type="entry name" value="RLR_C_sf"/>
</dbReference>
<feature type="domain" description="Helicase ATP-binding" evidence="7">
    <location>
        <begin position="13"/>
        <end position="196"/>
    </location>
</feature>
<evidence type="ECO:0000256" key="6">
    <source>
        <dbReference type="ARBA" id="ARBA00049390"/>
    </source>
</evidence>
<dbReference type="InterPro" id="IPR051363">
    <property type="entry name" value="RLR_Helicase"/>
</dbReference>
<dbReference type="InterPro" id="IPR021673">
    <property type="entry name" value="RLR_CTR"/>
</dbReference>
<dbReference type="SMART" id="SM00490">
    <property type="entry name" value="HELICc"/>
    <property type="match status" value="1"/>
</dbReference>
<dbReference type="Pfam" id="PF00270">
    <property type="entry name" value="DEAD"/>
    <property type="match status" value="1"/>
</dbReference>
<dbReference type="InterPro" id="IPR011545">
    <property type="entry name" value="DEAD/DEAH_box_helicase_dom"/>
</dbReference>
<dbReference type="SMART" id="SM00487">
    <property type="entry name" value="DEXDc"/>
    <property type="match status" value="1"/>
</dbReference>
<evidence type="ECO:0008006" key="12">
    <source>
        <dbReference type="Google" id="ProtNLM"/>
    </source>
</evidence>
<protein>
    <recommendedName>
        <fullName evidence="12">RNA helicase</fullName>
    </recommendedName>
</protein>
<comment type="catalytic activity">
    <reaction evidence="6">
        <text>ATP + H2O = ADP + phosphate + H(+)</text>
        <dbReference type="Rhea" id="RHEA:13065"/>
        <dbReference type="ChEBI" id="CHEBI:15377"/>
        <dbReference type="ChEBI" id="CHEBI:15378"/>
        <dbReference type="ChEBI" id="CHEBI:30616"/>
        <dbReference type="ChEBI" id="CHEBI:43474"/>
        <dbReference type="ChEBI" id="CHEBI:456216"/>
        <dbReference type="EC" id="3.6.4.13"/>
    </reaction>
    <physiologicalReaction direction="left-to-right" evidence="6">
        <dbReference type="Rhea" id="RHEA:13066"/>
    </physiologicalReaction>
</comment>
<dbReference type="Proteomes" id="UP000783686">
    <property type="component" value="Unassembled WGS sequence"/>
</dbReference>
<dbReference type="Pfam" id="PF00271">
    <property type="entry name" value="Helicase_C"/>
    <property type="match status" value="1"/>
</dbReference>
<keyword evidence="5" id="KW-0391">Immunity</keyword>
<dbReference type="EMBL" id="CAJFDH010000001">
    <property type="protein sequence ID" value="CAD5207328.1"/>
    <property type="molecule type" value="Genomic_DNA"/>
</dbReference>
<dbReference type="PANTHER" id="PTHR14074">
    <property type="entry name" value="HELICASE WITH DEATH DOMAIN-RELATED"/>
    <property type="match status" value="1"/>
</dbReference>
<dbReference type="SUPFAM" id="SSF52540">
    <property type="entry name" value="P-loop containing nucleoside triphosphate hydrolases"/>
    <property type="match status" value="2"/>
</dbReference>
<dbReference type="InterPro" id="IPR001650">
    <property type="entry name" value="Helicase_C-like"/>
</dbReference>